<dbReference type="EMBL" id="CAJNRF010002893">
    <property type="protein sequence ID" value="CAF2044144.1"/>
    <property type="molecule type" value="Genomic_DNA"/>
</dbReference>
<gene>
    <name evidence="4" type="ORF">WKI299_LOCUS8876</name>
    <name evidence="3" type="ORF">XDN619_LOCUS4208</name>
</gene>
<feature type="chain" id="PRO_5036230407" evidence="2">
    <location>
        <begin position="22"/>
        <end position="221"/>
    </location>
</feature>
<feature type="signal peptide" evidence="2">
    <location>
        <begin position="1"/>
        <end position="21"/>
    </location>
</feature>
<organism evidence="4 5">
    <name type="scientific">Rotaria magnacalcarata</name>
    <dbReference type="NCBI Taxonomy" id="392030"/>
    <lineage>
        <taxon>Eukaryota</taxon>
        <taxon>Metazoa</taxon>
        <taxon>Spiralia</taxon>
        <taxon>Gnathifera</taxon>
        <taxon>Rotifera</taxon>
        <taxon>Eurotatoria</taxon>
        <taxon>Bdelloidea</taxon>
        <taxon>Philodinida</taxon>
        <taxon>Philodinidae</taxon>
        <taxon>Rotaria</taxon>
    </lineage>
</organism>
<keyword evidence="2" id="KW-0732">Signal</keyword>
<dbReference type="Proteomes" id="UP000663887">
    <property type="component" value="Unassembled WGS sequence"/>
</dbReference>
<evidence type="ECO:0000313" key="3">
    <source>
        <dbReference type="EMBL" id="CAF2019004.1"/>
    </source>
</evidence>
<dbReference type="AlphaFoldDB" id="A0A816P5F8"/>
<name>A0A816P5F8_9BILA</name>
<evidence type="ECO:0000256" key="1">
    <source>
        <dbReference type="SAM" id="Phobius"/>
    </source>
</evidence>
<dbReference type="Proteomes" id="UP000663856">
    <property type="component" value="Unassembled WGS sequence"/>
</dbReference>
<keyword evidence="1" id="KW-0812">Transmembrane</keyword>
<proteinExistence type="predicted"/>
<protein>
    <submittedName>
        <fullName evidence="4">Uncharacterized protein</fullName>
    </submittedName>
</protein>
<accession>A0A816P5F8</accession>
<evidence type="ECO:0000313" key="4">
    <source>
        <dbReference type="EMBL" id="CAF2044144.1"/>
    </source>
</evidence>
<comment type="caution">
    <text evidence="4">The sequence shown here is derived from an EMBL/GenBank/DDBJ whole genome shotgun (WGS) entry which is preliminary data.</text>
</comment>
<keyword evidence="1" id="KW-0472">Membrane</keyword>
<evidence type="ECO:0000256" key="2">
    <source>
        <dbReference type="SAM" id="SignalP"/>
    </source>
</evidence>
<keyword evidence="1" id="KW-1133">Transmembrane helix</keyword>
<sequence length="221" mass="23784">MAILWKVIITLSVLYIIGTDANRARRLRRHAANPNSQIESFNPKPDARQLPLRPNSQILNVQGQQQVGQSGIGLQKDASLGQNQAGRQYYPYQGQMGGGYNQGSIGNINPYGAGQYGQYGQGVGQYGPGIAQYGQGIGQYGSGLGQHGSSYNQYPSSGGYYSGYNSGSNYNPPGYSSNYQSGMGGSSYYANRWNAGQKQQVNMFSVFLSSLLALTICFIAV</sequence>
<feature type="transmembrane region" description="Helical" evidence="1">
    <location>
        <begin position="201"/>
        <end position="220"/>
    </location>
</feature>
<dbReference type="EMBL" id="CAJNRG010000824">
    <property type="protein sequence ID" value="CAF2019004.1"/>
    <property type="molecule type" value="Genomic_DNA"/>
</dbReference>
<reference evidence="4" key="1">
    <citation type="submission" date="2021-02" db="EMBL/GenBank/DDBJ databases">
        <authorList>
            <person name="Nowell W R."/>
        </authorList>
    </citation>
    <scope>NUCLEOTIDE SEQUENCE</scope>
</reference>
<evidence type="ECO:0000313" key="5">
    <source>
        <dbReference type="Proteomes" id="UP000663856"/>
    </source>
</evidence>